<dbReference type="SMART" id="SM00388">
    <property type="entry name" value="HisKA"/>
    <property type="match status" value="1"/>
</dbReference>
<dbReference type="GO" id="GO:0000155">
    <property type="term" value="F:phosphorelay sensor kinase activity"/>
    <property type="evidence" value="ECO:0007669"/>
    <property type="project" value="InterPro"/>
</dbReference>
<feature type="modified residue" description="4-aspartylphosphate" evidence="12">
    <location>
        <position position="1175"/>
    </location>
</feature>
<feature type="domain" description="Response regulatory" evidence="16">
    <location>
        <begin position="1127"/>
        <end position="1242"/>
    </location>
</feature>
<keyword evidence="9" id="KW-0805">Transcription regulation</keyword>
<dbReference type="Gene3D" id="2.60.40.10">
    <property type="entry name" value="Immunoglobulins"/>
    <property type="match status" value="1"/>
</dbReference>
<evidence type="ECO:0000256" key="13">
    <source>
        <dbReference type="SAM" id="Phobius"/>
    </source>
</evidence>
<evidence type="ECO:0000256" key="6">
    <source>
        <dbReference type="ARBA" id="ARBA00022777"/>
    </source>
</evidence>
<keyword evidence="8" id="KW-0902">Two-component regulatory system</keyword>
<evidence type="ECO:0000256" key="9">
    <source>
        <dbReference type="ARBA" id="ARBA00023015"/>
    </source>
</evidence>
<dbReference type="Gene3D" id="1.10.287.130">
    <property type="match status" value="1"/>
</dbReference>
<name>A0A1Y1SYN4_9FLAO</name>
<dbReference type="Pfam" id="PF00512">
    <property type="entry name" value="HisKA"/>
    <property type="match status" value="1"/>
</dbReference>
<evidence type="ECO:0000259" key="15">
    <source>
        <dbReference type="PROSITE" id="PS50109"/>
    </source>
</evidence>
<organism evidence="17 18">
    <name type="scientific">Zunongwangia atlantica 22II14-10F7</name>
    <dbReference type="NCBI Taxonomy" id="1185767"/>
    <lineage>
        <taxon>Bacteria</taxon>
        <taxon>Pseudomonadati</taxon>
        <taxon>Bacteroidota</taxon>
        <taxon>Flavobacteriia</taxon>
        <taxon>Flavobacteriales</taxon>
        <taxon>Flavobacteriaceae</taxon>
        <taxon>Zunongwangia</taxon>
    </lineage>
</organism>
<dbReference type="InterPro" id="IPR005467">
    <property type="entry name" value="His_kinase_dom"/>
</dbReference>
<dbReference type="InterPro" id="IPR001789">
    <property type="entry name" value="Sig_transdc_resp-reg_receiver"/>
</dbReference>
<evidence type="ECO:0000256" key="1">
    <source>
        <dbReference type="ARBA" id="ARBA00000085"/>
    </source>
</evidence>
<dbReference type="PROSITE" id="PS50109">
    <property type="entry name" value="HIS_KIN"/>
    <property type="match status" value="1"/>
</dbReference>
<dbReference type="PRINTS" id="PR00344">
    <property type="entry name" value="BCTRLSENSOR"/>
</dbReference>
<evidence type="ECO:0000256" key="2">
    <source>
        <dbReference type="ARBA" id="ARBA00012438"/>
    </source>
</evidence>
<dbReference type="Gene3D" id="3.30.565.10">
    <property type="entry name" value="Histidine kinase-like ATPase, C-terminal domain"/>
    <property type="match status" value="1"/>
</dbReference>
<accession>A0A1Y1SYN4</accession>
<feature type="transmembrane region" description="Helical" evidence="13">
    <location>
        <begin position="821"/>
        <end position="838"/>
    </location>
</feature>
<evidence type="ECO:0000256" key="5">
    <source>
        <dbReference type="ARBA" id="ARBA00022741"/>
    </source>
</evidence>
<dbReference type="InterPro" id="IPR003661">
    <property type="entry name" value="HisK_dim/P_dom"/>
</dbReference>
<keyword evidence="5" id="KW-0547">Nucleotide-binding</keyword>
<dbReference type="Pfam" id="PF07495">
    <property type="entry name" value="Y_Y_Y"/>
    <property type="match status" value="1"/>
</dbReference>
<dbReference type="InterPro" id="IPR009057">
    <property type="entry name" value="Homeodomain-like_sf"/>
</dbReference>
<dbReference type="EC" id="2.7.13.3" evidence="2"/>
<keyword evidence="10" id="KW-0238">DNA-binding</keyword>
<dbReference type="InterPro" id="IPR036890">
    <property type="entry name" value="HATPase_C_sf"/>
</dbReference>
<dbReference type="Pfam" id="PF00072">
    <property type="entry name" value="Response_reg"/>
    <property type="match status" value="1"/>
</dbReference>
<dbReference type="Pfam" id="PF02518">
    <property type="entry name" value="HATPase_c"/>
    <property type="match status" value="1"/>
</dbReference>
<evidence type="ECO:0000313" key="17">
    <source>
        <dbReference type="EMBL" id="ORL43682.1"/>
    </source>
</evidence>
<dbReference type="STRING" id="1185767.IIF7_19524"/>
<evidence type="ECO:0000256" key="3">
    <source>
        <dbReference type="ARBA" id="ARBA00022553"/>
    </source>
</evidence>
<dbReference type="InterPro" id="IPR011006">
    <property type="entry name" value="CheY-like_superfamily"/>
</dbReference>
<evidence type="ECO:0000259" key="14">
    <source>
        <dbReference type="PROSITE" id="PS01124"/>
    </source>
</evidence>
<dbReference type="SUPFAM" id="SSF63829">
    <property type="entry name" value="Calcium-dependent phosphotriesterase"/>
    <property type="match status" value="3"/>
</dbReference>
<dbReference type="InterPro" id="IPR013783">
    <property type="entry name" value="Ig-like_fold"/>
</dbReference>
<evidence type="ECO:0000256" key="8">
    <source>
        <dbReference type="ARBA" id="ARBA00023012"/>
    </source>
</evidence>
<keyword evidence="4" id="KW-0808">Transferase</keyword>
<dbReference type="PANTHER" id="PTHR43547">
    <property type="entry name" value="TWO-COMPONENT HISTIDINE KINASE"/>
    <property type="match status" value="1"/>
</dbReference>
<dbReference type="InterPro" id="IPR036097">
    <property type="entry name" value="HisK_dim/P_sf"/>
</dbReference>
<evidence type="ECO:0000256" key="11">
    <source>
        <dbReference type="ARBA" id="ARBA00023163"/>
    </source>
</evidence>
<dbReference type="SMART" id="SM00448">
    <property type="entry name" value="REC"/>
    <property type="match status" value="1"/>
</dbReference>
<dbReference type="GO" id="GO:0005524">
    <property type="term" value="F:ATP binding"/>
    <property type="evidence" value="ECO:0007669"/>
    <property type="project" value="UniProtKB-KW"/>
</dbReference>
<dbReference type="InterPro" id="IPR015943">
    <property type="entry name" value="WD40/YVTN_repeat-like_dom_sf"/>
</dbReference>
<dbReference type="Gene3D" id="2.130.10.10">
    <property type="entry name" value="YVTN repeat-like/Quinoprotein amine dehydrogenase"/>
    <property type="match status" value="2"/>
</dbReference>
<keyword evidence="13" id="KW-0472">Membrane</keyword>
<dbReference type="PROSITE" id="PS01124">
    <property type="entry name" value="HTH_ARAC_FAMILY_2"/>
    <property type="match status" value="1"/>
</dbReference>
<dbReference type="PROSITE" id="PS51257">
    <property type="entry name" value="PROKAR_LIPOPROTEIN"/>
    <property type="match status" value="1"/>
</dbReference>
<gene>
    <name evidence="17" type="ORF">IIF7_19524</name>
</gene>
<dbReference type="SMART" id="SM00342">
    <property type="entry name" value="HTH_ARAC"/>
    <property type="match status" value="1"/>
</dbReference>
<dbReference type="SUPFAM" id="SSF47384">
    <property type="entry name" value="Homodimeric domain of signal transducing histidine kinase"/>
    <property type="match status" value="1"/>
</dbReference>
<comment type="caution">
    <text evidence="17">The sequence shown here is derived from an EMBL/GenBank/DDBJ whole genome shotgun (WGS) entry which is preliminary data.</text>
</comment>
<dbReference type="InterPro" id="IPR018062">
    <property type="entry name" value="HTH_AraC-typ_CS"/>
</dbReference>
<keyword evidence="11" id="KW-0804">Transcription</keyword>
<dbReference type="SUPFAM" id="SSF46689">
    <property type="entry name" value="Homeodomain-like"/>
    <property type="match status" value="1"/>
</dbReference>
<evidence type="ECO:0000259" key="16">
    <source>
        <dbReference type="PROSITE" id="PS50110"/>
    </source>
</evidence>
<dbReference type="GO" id="GO:0043565">
    <property type="term" value="F:sequence-specific DNA binding"/>
    <property type="evidence" value="ECO:0007669"/>
    <property type="project" value="InterPro"/>
</dbReference>
<keyword evidence="3 12" id="KW-0597">Phosphoprotein</keyword>
<dbReference type="Gene3D" id="3.40.50.2300">
    <property type="match status" value="1"/>
</dbReference>
<keyword evidence="13" id="KW-0812">Transmembrane</keyword>
<sequence>MRGMHFLFIFIIFSCYSFSQEDSAINVLNPEYRFAHKGVADGLSPGAVNDFYKEENGFLWIATTSGLNRYDGYEFQHYSPKSSNTSAIQSRNFRRIFKGPLGNIWCETPEGINIFDPIDQSFTSDQNTILQSFNISDSPVEDIVSIEDDFLLIHKDASVTRINEKKNSKDDLKDYNAYLKQEKLKPASVVVSDKNELWVIYTNGLIHKLDTNSFSVISEYVELQDNFGDEEHDFRMVVDENGDLWIHLFQDYGVFYYQINNDQLKHYTKESVELQLSSNLISTVEKDVNGNIWIGSDLGGINVINVSDLSVRYIKNNAEIGNTLSHNSITSLYADQDGILWIGTFKNGIDYYHPNIIRFPLQKKVLSNPESLPFNDVNVFTEDNKGNLYIGTNGGGLLKLDQETGKYQQFLHDAEDPNSISSDVIVSLLFDSKNRLWAGTYLGGLNLLTKDGFKHFRHNAKDSTSIAGDNIWELFEDSKGRLWIGTLTGGVDIYDEENRRFIHSFEGGGKFPIHANYISSINEDQNGKIWIGTSYGIDIIDPLKNVVKHLYHIPGDSTSLSDDNILAIYKDKQENMWVGSHRGLNLYSGNDDVFYHYGKEDGLPGEKIIGIVEDDEGDLWITSSFGIAQFQKGAVEEMNGRILPDFKIYNDLDGLQGNLFNENSIYKNKDGEILVGGLHGFNVFKPQEFEYNQKKPKIIFTEFSLFNEDISTGEKIRNKVLLNKPLYETEKITLMHDQNFFSIEFAALDFFQPSKNNYRYKLEGVDNGWQNLSNSQRVASYTNIDPGTYNFRVQASNNDQVWNREGAMLTIEILPPFYKTIYAYIGYVIFILGLLYLGRRRIIQKQRKNFEIQQEKREAAHLHKMDLMKIRFFTNISHEFKTPLSMILSPVSRLNQQHLGPHVKEQINIINDNAQRLLNLINQVLDLGNVKNDTLLTSSKANIVDFINDIVNGFKDYAESKGVKLFFVSEESKFFTIFDMDKLDKIVYNLLSNAVKFTPEGGEIHVSLEVGESILDTKDNIEKNIFIIKVKDTGVGIAEKDRPQIFDRFYKADLDNDLNKTGSGIGLALVQEYVKLYSGEISVDSKEGSGSLFTIKLPLQKIPPIEISSNREKTSNKILGENDALPTVLIIDDSRQFLNYLGKTLRESYNLFIAVDGETGWKKTLSIVPDLIICDWEMPGMKGTDLCLKIRNDARTKHIPFILLSGNQREENKLAGLKAGANDYITKPFKLEVLKSRIDNLIEQRKSFQEAYRKKIEVPKVTNQVTIETEDEKLMRKVLQLIKTNYQNPDFGVERLALDLGVSRSFLYNKTLSLFEKTPSELITDIRLEKGQELLAKSQLTISEIAFKTGFNNPKYFTKNFKKKYNILPSAYKKKHS</sequence>
<dbReference type="PROSITE" id="PS00041">
    <property type="entry name" value="HTH_ARAC_FAMILY_1"/>
    <property type="match status" value="1"/>
</dbReference>
<dbReference type="SUPFAM" id="SSF52172">
    <property type="entry name" value="CheY-like"/>
    <property type="match status" value="1"/>
</dbReference>
<dbReference type="InterPro" id="IPR011123">
    <property type="entry name" value="Y_Y_Y"/>
</dbReference>
<evidence type="ECO:0000256" key="12">
    <source>
        <dbReference type="PROSITE-ProRule" id="PRU00169"/>
    </source>
</evidence>
<dbReference type="Proteomes" id="UP000192746">
    <property type="component" value="Unassembled WGS sequence"/>
</dbReference>
<dbReference type="FunFam" id="3.30.565.10:FF:000037">
    <property type="entry name" value="Hybrid sensor histidine kinase/response regulator"/>
    <property type="match status" value="1"/>
</dbReference>
<dbReference type="InterPro" id="IPR011110">
    <property type="entry name" value="Reg_prop"/>
</dbReference>
<dbReference type="FunFam" id="2.60.40.10:FF:000791">
    <property type="entry name" value="Two-component system sensor histidine kinase/response regulator"/>
    <property type="match status" value="1"/>
</dbReference>
<feature type="domain" description="Histidine kinase" evidence="15">
    <location>
        <begin position="875"/>
        <end position="1101"/>
    </location>
</feature>
<feature type="domain" description="HTH araC/xylS-type" evidence="14">
    <location>
        <begin position="1276"/>
        <end position="1375"/>
    </location>
</feature>
<reference evidence="17 18" key="1">
    <citation type="submission" date="2013-04" db="EMBL/GenBank/DDBJ databases">
        <title>Zunongwangia sp. 22II14-10F7 Genome Sequencing.</title>
        <authorList>
            <person name="Lai Q."/>
            <person name="Shao Z."/>
        </authorList>
    </citation>
    <scope>NUCLEOTIDE SEQUENCE [LARGE SCALE GENOMIC DNA]</scope>
    <source>
        <strain evidence="17 18">22II14-10F7</strain>
    </source>
</reference>
<dbReference type="GO" id="GO:0003700">
    <property type="term" value="F:DNA-binding transcription factor activity"/>
    <property type="evidence" value="ECO:0007669"/>
    <property type="project" value="InterPro"/>
</dbReference>
<dbReference type="OrthoDB" id="1522078at2"/>
<keyword evidence="13" id="KW-1133">Transmembrane helix</keyword>
<dbReference type="CDD" id="cd00082">
    <property type="entry name" value="HisKA"/>
    <property type="match status" value="1"/>
</dbReference>
<dbReference type="InterPro" id="IPR018060">
    <property type="entry name" value="HTH_AraC"/>
</dbReference>
<keyword evidence="7" id="KW-0067">ATP-binding</keyword>
<evidence type="ECO:0000256" key="4">
    <source>
        <dbReference type="ARBA" id="ARBA00022679"/>
    </source>
</evidence>
<evidence type="ECO:0000313" key="18">
    <source>
        <dbReference type="Proteomes" id="UP000192746"/>
    </source>
</evidence>
<dbReference type="RefSeq" id="WP_084843366.1">
    <property type="nucleotide sequence ID" value="NZ_ARYN01000028.1"/>
</dbReference>
<evidence type="ECO:0000256" key="7">
    <source>
        <dbReference type="ARBA" id="ARBA00022840"/>
    </source>
</evidence>
<dbReference type="SMART" id="SM00387">
    <property type="entry name" value="HATPase_c"/>
    <property type="match status" value="1"/>
</dbReference>
<protein>
    <recommendedName>
        <fullName evidence="2">histidine kinase</fullName>
        <ecNumber evidence="2">2.7.13.3</ecNumber>
    </recommendedName>
</protein>
<dbReference type="PROSITE" id="PS50110">
    <property type="entry name" value="RESPONSE_REGULATORY"/>
    <property type="match status" value="1"/>
</dbReference>
<dbReference type="SUPFAM" id="SSF55874">
    <property type="entry name" value="ATPase domain of HSP90 chaperone/DNA topoisomerase II/histidine kinase"/>
    <property type="match status" value="1"/>
</dbReference>
<dbReference type="Gene3D" id="1.10.10.60">
    <property type="entry name" value="Homeodomain-like"/>
    <property type="match status" value="1"/>
</dbReference>
<keyword evidence="6 17" id="KW-0418">Kinase</keyword>
<dbReference type="EMBL" id="ARYN01000028">
    <property type="protein sequence ID" value="ORL43682.1"/>
    <property type="molecule type" value="Genomic_DNA"/>
</dbReference>
<proteinExistence type="predicted"/>
<dbReference type="Pfam" id="PF07494">
    <property type="entry name" value="Reg_prop"/>
    <property type="match status" value="5"/>
</dbReference>
<comment type="catalytic activity">
    <reaction evidence="1">
        <text>ATP + protein L-histidine = ADP + protein N-phospho-L-histidine.</text>
        <dbReference type="EC" id="2.7.13.3"/>
    </reaction>
</comment>
<dbReference type="InterPro" id="IPR003594">
    <property type="entry name" value="HATPase_dom"/>
</dbReference>
<evidence type="ECO:0000256" key="10">
    <source>
        <dbReference type="ARBA" id="ARBA00023125"/>
    </source>
</evidence>
<dbReference type="InterPro" id="IPR004358">
    <property type="entry name" value="Sig_transdc_His_kin-like_C"/>
</dbReference>
<dbReference type="PANTHER" id="PTHR43547:SF2">
    <property type="entry name" value="HYBRID SIGNAL TRANSDUCTION HISTIDINE KINASE C"/>
    <property type="match status" value="1"/>
</dbReference>
<keyword evidence="18" id="KW-1185">Reference proteome</keyword>
<dbReference type="Pfam" id="PF12833">
    <property type="entry name" value="HTH_18"/>
    <property type="match status" value="1"/>
</dbReference>